<dbReference type="Pfam" id="PF10702">
    <property type="entry name" value="DUF2507"/>
    <property type="match status" value="1"/>
</dbReference>
<protein>
    <submittedName>
        <fullName evidence="1">Hydrocarbon binding protein</fullName>
    </submittedName>
</protein>
<comment type="caution">
    <text evidence="1">The sequence shown here is derived from an EMBL/GenBank/DDBJ whole genome shotgun (WGS) entry which is preliminary data.</text>
</comment>
<dbReference type="AlphaFoldDB" id="A0A0C9QDH6"/>
<reference evidence="2" key="1">
    <citation type="submission" date="2014-05" db="EMBL/GenBank/DDBJ databases">
        <title>Whole genome sequencing of Lactobacillus casei NRIC0644.</title>
        <authorList>
            <person name="Atarashi H."/>
            <person name="Yoshida Y."/>
            <person name="Fujimura S."/>
            <person name="Tanaka N."/>
            <person name="Shiwa Y."/>
            <person name="Yoshikawa H."/>
            <person name="Okada S."/>
            <person name="Nakagawa J."/>
        </authorList>
    </citation>
    <scope>NUCLEOTIDE SEQUENCE [LARGE SCALE GENOMIC DNA]</scope>
    <source>
        <strain evidence="2">NRIC0644</strain>
    </source>
</reference>
<evidence type="ECO:0000313" key="2">
    <source>
        <dbReference type="Proteomes" id="UP000032552"/>
    </source>
</evidence>
<evidence type="ECO:0000313" key="1">
    <source>
        <dbReference type="EMBL" id="GAN37802.1"/>
    </source>
</evidence>
<dbReference type="InterPro" id="IPR024096">
    <property type="entry name" value="NO_sig/Golgi_transp_ligand-bd"/>
</dbReference>
<dbReference type="Proteomes" id="UP000032552">
    <property type="component" value="Unassembled WGS sequence"/>
</dbReference>
<proteinExistence type="predicted"/>
<dbReference type="EMBL" id="BAYM01000376">
    <property type="protein sequence ID" value="GAN37802.1"/>
    <property type="molecule type" value="Genomic_DNA"/>
</dbReference>
<dbReference type="SUPFAM" id="SSF111126">
    <property type="entry name" value="Ligand-binding domain in the NO signalling and Golgi transport"/>
    <property type="match status" value="1"/>
</dbReference>
<dbReference type="InterPro" id="IPR019642">
    <property type="entry name" value="DUF2507"/>
</dbReference>
<dbReference type="RefSeq" id="WP_011674283.1">
    <property type="nucleotide sequence ID" value="NZ_BAYM01000376.1"/>
</dbReference>
<gene>
    <name evidence="1" type="ORF">LC0644_2391</name>
</gene>
<organism evidence="1 2">
    <name type="scientific">Lacticaseibacillus paracasei NRIC 0644</name>
    <dbReference type="NCBI Taxonomy" id="1435038"/>
    <lineage>
        <taxon>Bacteria</taxon>
        <taxon>Bacillati</taxon>
        <taxon>Bacillota</taxon>
        <taxon>Bacilli</taxon>
        <taxon>Lactobacillales</taxon>
        <taxon>Lactobacillaceae</taxon>
        <taxon>Lacticaseibacillus</taxon>
    </lineage>
</organism>
<accession>A0A0C9QDH6</accession>
<sequence length="164" mass="18371">MAKSDYTTLLNLPGSVSFFALTAMRDLMLPNMLGEEQHNILYWAGRDLAAKLPVDETAIPQLFTQVGFGALTPLKQKRQERQYLLAGDVVATRIRTYEDPDFQLEAGFLAQALQQVLGFAVEGGSAIQRREQNVVLTVVMDNQDTQPRAEHLIDLETDHQPTKK</sequence>
<name>A0A0C9QDH6_LACPA</name>
<dbReference type="Gene3D" id="3.30.1380.20">
    <property type="entry name" value="Trafficking protein particle complex subunit 3"/>
    <property type="match status" value="1"/>
</dbReference>